<dbReference type="InterPro" id="IPR000850">
    <property type="entry name" value="Adenylat/UMP-CMP_kin"/>
</dbReference>
<proteinExistence type="inferred from homology"/>
<evidence type="ECO:0000256" key="4">
    <source>
        <dbReference type="ARBA" id="ARBA00022777"/>
    </source>
</evidence>
<keyword evidence="3 5" id="KW-0547">Nucleotide-binding</keyword>
<feature type="binding site" evidence="5">
    <location>
        <position position="137"/>
    </location>
    <ligand>
        <name>AMP</name>
        <dbReference type="ChEBI" id="CHEBI:456215"/>
    </ligand>
</feature>
<feature type="binding site" evidence="5">
    <location>
        <begin position="10"/>
        <end position="15"/>
    </location>
    <ligand>
        <name>ATP</name>
        <dbReference type="ChEBI" id="CHEBI:30616"/>
    </ligand>
</feature>
<dbReference type="UniPathway" id="UPA00588">
    <property type="reaction ID" value="UER00649"/>
</dbReference>
<feature type="binding site" evidence="5">
    <location>
        <position position="126"/>
    </location>
    <ligand>
        <name>AMP</name>
        <dbReference type="ChEBI" id="CHEBI:456215"/>
    </ligand>
</feature>
<dbReference type="GO" id="GO:0005524">
    <property type="term" value="F:ATP binding"/>
    <property type="evidence" value="ECO:0007669"/>
    <property type="project" value="UniProtKB-UniRule"/>
</dbReference>
<dbReference type="GO" id="GO:0044209">
    <property type="term" value="P:AMP salvage"/>
    <property type="evidence" value="ECO:0007669"/>
    <property type="project" value="UniProtKB-UniRule"/>
</dbReference>
<feature type="binding site" evidence="5">
    <location>
        <begin position="57"/>
        <end position="59"/>
    </location>
    <ligand>
        <name>AMP</name>
        <dbReference type="ChEBI" id="CHEBI:456215"/>
    </ligand>
</feature>
<evidence type="ECO:0000256" key="6">
    <source>
        <dbReference type="RuleBase" id="RU003330"/>
    </source>
</evidence>
<feature type="region of interest" description="NMP" evidence="5">
    <location>
        <begin position="30"/>
        <end position="59"/>
    </location>
</feature>
<name>A0A0G0AS04_9BACT</name>
<feature type="binding site" evidence="5">
    <location>
        <position position="36"/>
    </location>
    <ligand>
        <name>AMP</name>
        <dbReference type="ChEBI" id="CHEBI:456215"/>
    </ligand>
</feature>
<dbReference type="PANTHER" id="PTHR23359">
    <property type="entry name" value="NUCLEOTIDE KINASE"/>
    <property type="match status" value="1"/>
</dbReference>
<keyword evidence="5" id="KW-0963">Cytoplasm</keyword>
<dbReference type="STRING" id="1618434.UR52_C0002G0046"/>
<keyword evidence="1 5" id="KW-0808">Transferase</keyword>
<dbReference type="AlphaFoldDB" id="A0A0G0AS04"/>
<accession>A0A0G0AS04</accession>
<comment type="pathway">
    <text evidence="5">Purine metabolism; AMP biosynthesis via salvage pathway; AMP from ADP: step 1/1.</text>
</comment>
<protein>
    <recommendedName>
        <fullName evidence="5 7">Adenylate kinase</fullName>
        <shortName evidence="5">AK</shortName>
        <ecNumber evidence="5 7">2.7.4.3</ecNumber>
    </recommendedName>
    <alternativeName>
        <fullName evidence="5">ATP-AMP transphosphorylase</fullName>
    </alternativeName>
    <alternativeName>
        <fullName evidence="5">ATP:AMP phosphotransferase</fullName>
    </alternativeName>
    <alternativeName>
        <fullName evidence="5">Adenylate monophosphate kinase</fullName>
    </alternativeName>
</protein>
<dbReference type="GO" id="GO:0005737">
    <property type="term" value="C:cytoplasm"/>
    <property type="evidence" value="ECO:0007669"/>
    <property type="project" value="UniProtKB-SubCell"/>
</dbReference>
<evidence type="ECO:0000256" key="3">
    <source>
        <dbReference type="ARBA" id="ARBA00022741"/>
    </source>
</evidence>
<feature type="binding site" evidence="5">
    <location>
        <position position="165"/>
    </location>
    <ligand>
        <name>ATP</name>
        <dbReference type="ChEBI" id="CHEBI:30616"/>
    </ligand>
</feature>
<dbReference type="HAMAP" id="MF_00235">
    <property type="entry name" value="Adenylate_kinase_Adk"/>
    <property type="match status" value="1"/>
</dbReference>
<dbReference type="EC" id="2.7.4.3" evidence="5 7"/>
<feature type="binding site" evidence="5">
    <location>
        <begin position="85"/>
        <end position="88"/>
    </location>
    <ligand>
        <name>AMP</name>
        <dbReference type="ChEBI" id="CHEBI:456215"/>
    </ligand>
</feature>
<dbReference type="PRINTS" id="PR00094">
    <property type="entry name" value="ADENYLTKNASE"/>
</dbReference>
<comment type="subcellular location">
    <subcellularLocation>
        <location evidence="5 7">Cytoplasm</location>
    </subcellularLocation>
</comment>
<dbReference type="CDD" id="cd01428">
    <property type="entry name" value="ADK"/>
    <property type="match status" value="1"/>
</dbReference>
<sequence>MKLILLGIQGSGKSTQGNLLSQKLGVPYLSTGHIFREMAKEKTPWGRYVKETLNAGILISDDQVIPIVAEYLQKPEYEKGYILDGFPRTVAQAQGFHNGVDKLIYLKVSDKEALWRLSGRLDEGIREDNTLQAIRKRIQMFHDSTEPVLDVYRQKGQLLEIDGEKSIEEVTAQIFQGLGL</sequence>
<gene>
    <name evidence="5" type="primary">adk</name>
    <name evidence="8" type="ORF">UR52_C0002G0046</name>
</gene>
<evidence type="ECO:0000256" key="1">
    <source>
        <dbReference type="ARBA" id="ARBA00022679"/>
    </source>
</evidence>
<evidence type="ECO:0000256" key="2">
    <source>
        <dbReference type="ARBA" id="ARBA00022727"/>
    </source>
</evidence>
<comment type="subunit">
    <text evidence="5 7">Monomer.</text>
</comment>
<evidence type="ECO:0000256" key="7">
    <source>
        <dbReference type="RuleBase" id="RU003331"/>
    </source>
</evidence>
<comment type="catalytic activity">
    <reaction evidence="5 7">
        <text>AMP + ATP = 2 ADP</text>
        <dbReference type="Rhea" id="RHEA:12973"/>
        <dbReference type="ChEBI" id="CHEBI:30616"/>
        <dbReference type="ChEBI" id="CHEBI:456215"/>
        <dbReference type="ChEBI" id="CHEBI:456216"/>
        <dbReference type="EC" id="2.7.4.3"/>
    </reaction>
</comment>
<comment type="caution">
    <text evidence="8">The sequence shown here is derived from an EMBL/GenBank/DDBJ whole genome shotgun (WGS) entry which is preliminary data.</text>
</comment>
<comment type="caution">
    <text evidence="5">Lacks conserved residue(s) required for the propagation of feature annotation.</text>
</comment>
<dbReference type="Proteomes" id="UP000034176">
    <property type="component" value="Unassembled WGS sequence"/>
</dbReference>
<comment type="function">
    <text evidence="5">Catalyzes the reversible transfer of the terminal phosphate group between ATP and AMP. Plays an important role in cellular energy homeostasis and in adenine nucleotide metabolism.</text>
</comment>
<evidence type="ECO:0000313" key="8">
    <source>
        <dbReference type="EMBL" id="KKP59818.1"/>
    </source>
</evidence>
<dbReference type="PROSITE" id="PS00113">
    <property type="entry name" value="ADENYLATE_KINASE"/>
    <property type="match status" value="1"/>
</dbReference>
<organism evidence="8 9">
    <name type="scientific">Candidatus Gottesmanbacteria bacterium GW2011_GWA1_34_13</name>
    <dbReference type="NCBI Taxonomy" id="1618434"/>
    <lineage>
        <taxon>Bacteria</taxon>
        <taxon>Candidatus Gottesmaniibacteriota</taxon>
    </lineage>
</organism>
<dbReference type="Pfam" id="PF00406">
    <property type="entry name" value="ADK"/>
    <property type="match status" value="1"/>
</dbReference>
<comment type="similarity">
    <text evidence="5 6">Belongs to the adenylate kinase family.</text>
</comment>
<dbReference type="GO" id="GO:0004017">
    <property type="term" value="F:AMP kinase activity"/>
    <property type="evidence" value="ECO:0007669"/>
    <property type="project" value="UniProtKB-UniRule"/>
</dbReference>
<comment type="domain">
    <text evidence="5">Consists of three domains, a large central CORE domain and two small peripheral domains, NMPbind and LID, which undergo movements during catalysis. The LID domain closes over the site of phosphoryl transfer upon ATP binding. Assembling and dissambling the active center during each catalytic cycle provides an effective means to prevent ATP hydrolysis.</text>
</comment>
<dbReference type="PATRIC" id="fig|1618434.3.peg.167"/>
<feature type="binding site" evidence="5">
    <location>
        <position position="92"/>
    </location>
    <ligand>
        <name>AMP</name>
        <dbReference type="ChEBI" id="CHEBI:456215"/>
    </ligand>
</feature>
<dbReference type="EMBL" id="LBPN01000002">
    <property type="protein sequence ID" value="KKP59818.1"/>
    <property type="molecule type" value="Genomic_DNA"/>
</dbReference>
<keyword evidence="5 7" id="KW-0067">ATP-binding</keyword>
<dbReference type="InterPro" id="IPR033690">
    <property type="entry name" value="Adenylat_kinase_CS"/>
</dbReference>
<reference evidence="8 9" key="1">
    <citation type="journal article" date="2015" name="Nature">
        <title>rRNA introns, odd ribosomes, and small enigmatic genomes across a large radiation of phyla.</title>
        <authorList>
            <person name="Brown C.T."/>
            <person name="Hug L.A."/>
            <person name="Thomas B.C."/>
            <person name="Sharon I."/>
            <person name="Castelle C.J."/>
            <person name="Singh A."/>
            <person name="Wilkins M.J."/>
            <person name="Williams K.H."/>
            <person name="Banfield J.F."/>
        </authorList>
    </citation>
    <scope>NUCLEOTIDE SEQUENCE [LARGE SCALE GENOMIC DNA]</scope>
</reference>
<dbReference type="Gene3D" id="3.40.50.300">
    <property type="entry name" value="P-loop containing nucleotide triphosphate hydrolases"/>
    <property type="match status" value="1"/>
</dbReference>
<keyword evidence="2 5" id="KW-0545">Nucleotide biosynthesis</keyword>
<feature type="binding site" evidence="5">
    <location>
        <position position="120"/>
    </location>
    <ligand>
        <name>ATP</name>
        <dbReference type="ChEBI" id="CHEBI:30616"/>
    </ligand>
</feature>
<dbReference type="InterPro" id="IPR027417">
    <property type="entry name" value="P-loop_NTPase"/>
</dbReference>
<keyword evidence="4 5" id="KW-0418">Kinase</keyword>
<dbReference type="SUPFAM" id="SSF52540">
    <property type="entry name" value="P-loop containing nucleoside triphosphate hydrolases"/>
    <property type="match status" value="1"/>
</dbReference>
<feature type="binding site" evidence="5">
    <location>
        <position position="31"/>
    </location>
    <ligand>
        <name>AMP</name>
        <dbReference type="ChEBI" id="CHEBI:456215"/>
    </ligand>
</feature>
<evidence type="ECO:0000256" key="5">
    <source>
        <dbReference type="HAMAP-Rule" id="MF_00235"/>
    </source>
</evidence>
<evidence type="ECO:0000313" key="9">
    <source>
        <dbReference type="Proteomes" id="UP000034176"/>
    </source>
</evidence>